<keyword evidence="2 4" id="KW-0853">WD repeat</keyword>
<reference evidence="8 9" key="2">
    <citation type="submission" date="2024-07" db="EMBL/GenBank/DDBJ databases">
        <authorList>
            <person name="Akdeniz Z."/>
        </authorList>
    </citation>
    <scope>NUCLEOTIDE SEQUENCE [LARGE SCALE GENOMIC DNA]</scope>
</reference>
<keyword evidence="1" id="KW-0880">Kelch repeat</keyword>
<name>A0AA86TQA3_9EUKA</name>
<evidence type="ECO:0000256" key="3">
    <source>
        <dbReference type="ARBA" id="ARBA00022737"/>
    </source>
</evidence>
<keyword evidence="5" id="KW-0175">Coiled coil</keyword>
<evidence type="ECO:0000256" key="2">
    <source>
        <dbReference type="ARBA" id="ARBA00022574"/>
    </source>
</evidence>
<dbReference type="SUPFAM" id="SSF117281">
    <property type="entry name" value="Kelch motif"/>
    <property type="match status" value="2"/>
</dbReference>
<keyword evidence="3" id="KW-0677">Repeat</keyword>
<dbReference type="Pfam" id="PF00400">
    <property type="entry name" value="WD40"/>
    <property type="match status" value="2"/>
</dbReference>
<evidence type="ECO:0000313" key="9">
    <source>
        <dbReference type="Proteomes" id="UP001642409"/>
    </source>
</evidence>
<feature type="repeat" description="WD" evidence="4">
    <location>
        <begin position="1068"/>
        <end position="1094"/>
    </location>
</feature>
<reference evidence="7" key="1">
    <citation type="submission" date="2023-06" db="EMBL/GenBank/DDBJ databases">
        <authorList>
            <person name="Kurt Z."/>
        </authorList>
    </citation>
    <scope>NUCLEOTIDE SEQUENCE</scope>
</reference>
<dbReference type="SMART" id="SM00320">
    <property type="entry name" value="WD40"/>
    <property type="match status" value="2"/>
</dbReference>
<sequence length="1127" mass="127773">MTDCVNLSYQEIEKYLVYKNSTAVFHETFAIIFGGYDGQNYTNQILKYDIQQNKFSTVNSTLRPAARAQHTACILNNKMYVFGGMSNTQTFDDLWEFDLQTMQFKPIKYDFGRVKPSALYGHCMCPLSPTELLICGGCRDNAKLETLFYIYDITQNVLMYQLTNDGPEPTIGAQLINLNNNCYLFGGIGLKGFTNEVWKIGQNRKWTQLRIQKNQPQARAQFLMQPLGDDKFVIYGGENGKLMSQKMNDMWVFIPEQLTWIKIGEPKLQARSAQSGICWKSHSGNYRVVVFGGSGRQGFCKDIWSILMPKNFQEEAKANEGALLKSQADSKPEVKEEIVHKAEPVAVKAAEKKDDLNLGDLRPQNSFEQPIPQQAKPIVKEVPVVQQVAPVVQNSNVEQMMKVQQEINKRLDQVVEQMQSLQQNELELKQMKTQLNQIQTQSNLLQKQPEVKEVKEKSDYSFRELNDLKVDVTTNLSKQFNTQLLQTQQELIQISKKLIADQQLQSQAEIEINSNNINLISNKQVEFEAYCASQFVKSSQIAQYDPKLSFLETQAKQTIQKTRDLDTQQQKFDGELQQMKNLIQDVEQQNSLKYGIEQLIDSKQVQLRQRLQKLEQQASKQEITNENTSLQMTQAPQSSDSKNQINVMNITDEVFVQKLRDNMHILQNESKSDFEALIDAKLKNFKEYELKLIIENSKQPQQYDLIAKINSQLSIILAKMQQFEEKQEAVVLLQNEVSFLKQQMIQMAVDMESLRPSNELYMSTHSMKPETPKKQVKFSDSLQEELKESQLSTKHVTSSQNNNNALEDYMQQSLSTSTRLKRTLMYSQKPVQKINVQNWTDAKYSQKLLFDAQTVTTKMFTSMSGCAQTAKIATCDGQFVKIFDISSQMDQDQAERVIAADEPVTRIQLLCDNLYLGMKSGSVKFIKNDEDVEFCAFQTPISSLFAFQNSDVNYTLAGCEGGQLGLWEPLRNEFNLIGAIQSKISALALTGEHCCCGDSLGIIKIFDLIQQKEITQLGGHSGEIMQFSCPGQQILSASLDGSVRIHDQRTPKCVLQGHAPGCTGVWSDGQIVISSGKDGFLRVWDIRGGEKQLNALKMDDAVSLMEVVGDLVCTSVGPGCINAIDFR</sequence>
<dbReference type="Proteomes" id="UP001642409">
    <property type="component" value="Unassembled WGS sequence"/>
</dbReference>
<feature type="coiled-coil region" evidence="5">
    <location>
        <begin position="404"/>
        <end position="448"/>
    </location>
</feature>
<dbReference type="EMBL" id="CAXDID020000056">
    <property type="protein sequence ID" value="CAL6007769.1"/>
    <property type="molecule type" value="Genomic_DNA"/>
</dbReference>
<accession>A0AA86TQA3</accession>
<evidence type="ECO:0000313" key="7">
    <source>
        <dbReference type="EMBL" id="CAI9925374.1"/>
    </source>
</evidence>
<dbReference type="InterPro" id="IPR019775">
    <property type="entry name" value="WD40_repeat_CS"/>
</dbReference>
<dbReference type="PROSITE" id="PS50082">
    <property type="entry name" value="WD_REPEATS_2"/>
    <property type="match status" value="1"/>
</dbReference>
<dbReference type="InterPro" id="IPR036322">
    <property type="entry name" value="WD40_repeat_dom_sf"/>
</dbReference>
<comment type="caution">
    <text evidence="7">The sequence shown here is derived from an EMBL/GenBank/DDBJ whole genome shotgun (WGS) entry which is preliminary data.</text>
</comment>
<dbReference type="PANTHER" id="PTHR46093">
    <property type="entry name" value="ACYL-COA-BINDING DOMAIN-CONTAINING PROTEIN 5"/>
    <property type="match status" value="1"/>
</dbReference>
<dbReference type="InterPro" id="IPR015915">
    <property type="entry name" value="Kelch-typ_b-propeller"/>
</dbReference>
<dbReference type="Gene3D" id="2.120.10.80">
    <property type="entry name" value="Kelch-type beta propeller"/>
    <property type="match status" value="2"/>
</dbReference>
<dbReference type="SUPFAM" id="SSF50978">
    <property type="entry name" value="WD40 repeat-like"/>
    <property type="match status" value="1"/>
</dbReference>
<dbReference type="Gene3D" id="2.130.10.10">
    <property type="entry name" value="YVTN repeat-like/Quinoprotein amine dehydrogenase"/>
    <property type="match status" value="1"/>
</dbReference>
<keyword evidence="9" id="KW-1185">Reference proteome</keyword>
<dbReference type="EMBL" id="CATOUU010000341">
    <property type="protein sequence ID" value="CAI9925374.1"/>
    <property type="molecule type" value="Genomic_DNA"/>
</dbReference>
<dbReference type="InterPro" id="IPR015943">
    <property type="entry name" value="WD40/YVTN_repeat-like_dom_sf"/>
</dbReference>
<evidence type="ECO:0000313" key="8">
    <source>
        <dbReference type="EMBL" id="CAL6007769.1"/>
    </source>
</evidence>
<dbReference type="AlphaFoldDB" id="A0AA86TQA3"/>
<gene>
    <name evidence="7" type="ORF">HINF_LOCUS13019</name>
    <name evidence="8" type="ORF">HINF_LOCUS20797</name>
</gene>
<organism evidence="7">
    <name type="scientific">Hexamita inflata</name>
    <dbReference type="NCBI Taxonomy" id="28002"/>
    <lineage>
        <taxon>Eukaryota</taxon>
        <taxon>Metamonada</taxon>
        <taxon>Diplomonadida</taxon>
        <taxon>Hexamitidae</taxon>
        <taxon>Hexamitinae</taxon>
        <taxon>Hexamita</taxon>
    </lineage>
</organism>
<evidence type="ECO:0000256" key="5">
    <source>
        <dbReference type="SAM" id="Coils"/>
    </source>
</evidence>
<evidence type="ECO:0000256" key="4">
    <source>
        <dbReference type="PROSITE-ProRule" id="PRU00221"/>
    </source>
</evidence>
<dbReference type="Pfam" id="PF24681">
    <property type="entry name" value="Kelch_KLHDC2_KLHL20_DRC7"/>
    <property type="match status" value="2"/>
</dbReference>
<proteinExistence type="predicted"/>
<dbReference type="InterPro" id="IPR001680">
    <property type="entry name" value="WD40_rpt"/>
</dbReference>
<evidence type="ECO:0000256" key="6">
    <source>
        <dbReference type="SAM" id="MobiDB-lite"/>
    </source>
</evidence>
<dbReference type="PANTHER" id="PTHR46093:SF18">
    <property type="entry name" value="FIBRONECTIN TYPE-III DOMAIN-CONTAINING PROTEIN"/>
    <property type="match status" value="1"/>
</dbReference>
<dbReference type="PROSITE" id="PS00678">
    <property type="entry name" value="WD_REPEATS_1"/>
    <property type="match status" value="1"/>
</dbReference>
<feature type="region of interest" description="Disordered" evidence="6">
    <location>
        <begin position="618"/>
        <end position="642"/>
    </location>
</feature>
<feature type="coiled-coil region" evidence="5">
    <location>
        <begin position="706"/>
        <end position="743"/>
    </location>
</feature>
<protein>
    <submittedName>
        <fullName evidence="7">Kelch repeat-containing protein</fullName>
    </submittedName>
    <submittedName>
        <fullName evidence="8">Kelch_repeat-containing protein</fullName>
    </submittedName>
</protein>
<evidence type="ECO:0000256" key="1">
    <source>
        <dbReference type="ARBA" id="ARBA00022441"/>
    </source>
</evidence>